<sequence>MMPATGSTSSASNTDLSSPPAVQAKGKKSFAFHLTFVAVLINLFLYALDATTLAVATSTTAADLAGTFLESFWASISYLLAVVVTQPLYATLSDILGRKPYLYIAYTFSLASSIVFSLAHKMGGVIAGRILQGLDGGSLDILSEIVVIDMTTLQERSLYLGLMAILTAFGSVLGPTLRGVFSSLHSRLSQLQRFDWIGMPLFTTGTVLFALPLSWAGNLYAWDSFRTLLPLMLGVAILLVFAFYESKPAAPIMPHRIFRSRTASATLVGVFLHRKALQSAVSLLPTSAVSVVAAVGGVTVVGLVNVRYRWTIRISWVLTAGGGISLLLRLLYLPLQTSVICIDDTALAIGMLLTFRLLGGLVRLSICSTVFSDYFSRSIEAIGQLPPFLEHLRDPDAAVAFIPQLRTLDLPQDTLQPIIQAYLTSIRAIIYTMTGFANLGLLSSFPHERTKLAENRNGAAAA</sequence>
<feature type="transmembrane region" description="Helical" evidence="5">
    <location>
        <begin position="347"/>
        <end position="371"/>
    </location>
</feature>
<organism evidence="7 8">
    <name type="scientific">Lentithecium fluviatile CBS 122367</name>
    <dbReference type="NCBI Taxonomy" id="1168545"/>
    <lineage>
        <taxon>Eukaryota</taxon>
        <taxon>Fungi</taxon>
        <taxon>Dikarya</taxon>
        <taxon>Ascomycota</taxon>
        <taxon>Pezizomycotina</taxon>
        <taxon>Dothideomycetes</taxon>
        <taxon>Pleosporomycetidae</taxon>
        <taxon>Pleosporales</taxon>
        <taxon>Massarineae</taxon>
        <taxon>Lentitheciaceae</taxon>
        <taxon>Lentithecium</taxon>
    </lineage>
</organism>
<dbReference type="Proteomes" id="UP000799291">
    <property type="component" value="Unassembled WGS sequence"/>
</dbReference>
<dbReference type="InterPro" id="IPR036259">
    <property type="entry name" value="MFS_trans_sf"/>
</dbReference>
<dbReference type="GO" id="GO:0005886">
    <property type="term" value="C:plasma membrane"/>
    <property type="evidence" value="ECO:0007669"/>
    <property type="project" value="TreeGrafter"/>
</dbReference>
<evidence type="ECO:0000256" key="3">
    <source>
        <dbReference type="ARBA" id="ARBA00022989"/>
    </source>
</evidence>
<gene>
    <name evidence="7" type="ORF">K458DRAFT_439263</name>
</gene>
<dbReference type="InterPro" id="IPR011701">
    <property type="entry name" value="MFS"/>
</dbReference>
<dbReference type="PANTHER" id="PTHR23501:SF156">
    <property type="entry name" value="TRANSPORTER, PUTATIVE-RELATED"/>
    <property type="match status" value="1"/>
</dbReference>
<dbReference type="Gene3D" id="1.20.1720.10">
    <property type="entry name" value="Multidrug resistance protein D"/>
    <property type="match status" value="1"/>
</dbReference>
<evidence type="ECO:0000313" key="7">
    <source>
        <dbReference type="EMBL" id="KAF2690198.1"/>
    </source>
</evidence>
<protein>
    <submittedName>
        <fullName evidence="7">MFS general substrate transporter</fullName>
    </submittedName>
</protein>
<evidence type="ECO:0000256" key="2">
    <source>
        <dbReference type="ARBA" id="ARBA00022692"/>
    </source>
</evidence>
<reference evidence="7" key="1">
    <citation type="journal article" date="2020" name="Stud. Mycol.">
        <title>101 Dothideomycetes genomes: a test case for predicting lifestyles and emergence of pathogens.</title>
        <authorList>
            <person name="Haridas S."/>
            <person name="Albert R."/>
            <person name="Binder M."/>
            <person name="Bloem J."/>
            <person name="Labutti K."/>
            <person name="Salamov A."/>
            <person name="Andreopoulos B."/>
            <person name="Baker S."/>
            <person name="Barry K."/>
            <person name="Bills G."/>
            <person name="Bluhm B."/>
            <person name="Cannon C."/>
            <person name="Castanera R."/>
            <person name="Culley D."/>
            <person name="Daum C."/>
            <person name="Ezra D."/>
            <person name="Gonzalez J."/>
            <person name="Henrissat B."/>
            <person name="Kuo A."/>
            <person name="Liang C."/>
            <person name="Lipzen A."/>
            <person name="Lutzoni F."/>
            <person name="Magnuson J."/>
            <person name="Mondo S."/>
            <person name="Nolan M."/>
            <person name="Ohm R."/>
            <person name="Pangilinan J."/>
            <person name="Park H.-J."/>
            <person name="Ramirez L."/>
            <person name="Alfaro M."/>
            <person name="Sun H."/>
            <person name="Tritt A."/>
            <person name="Yoshinaga Y."/>
            <person name="Zwiers L.-H."/>
            <person name="Turgeon B."/>
            <person name="Goodwin S."/>
            <person name="Spatafora J."/>
            <person name="Crous P."/>
            <person name="Grigoriev I."/>
        </authorList>
    </citation>
    <scope>NUCLEOTIDE SEQUENCE</scope>
    <source>
        <strain evidence="7">CBS 122367</strain>
    </source>
</reference>
<comment type="subcellular location">
    <subcellularLocation>
        <location evidence="1">Membrane</location>
        <topology evidence="1">Multi-pass membrane protein</topology>
    </subcellularLocation>
</comment>
<feature type="transmembrane region" description="Helical" evidence="5">
    <location>
        <begin position="280"/>
        <end position="304"/>
    </location>
</feature>
<evidence type="ECO:0000313" key="8">
    <source>
        <dbReference type="Proteomes" id="UP000799291"/>
    </source>
</evidence>
<feature type="transmembrane region" description="Helical" evidence="5">
    <location>
        <begin position="30"/>
        <end position="48"/>
    </location>
</feature>
<dbReference type="SUPFAM" id="SSF103473">
    <property type="entry name" value="MFS general substrate transporter"/>
    <property type="match status" value="1"/>
</dbReference>
<keyword evidence="2 5" id="KW-0812">Transmembrane</keyword>
<dbReference type="PROSITE" id="PS50850">
    <property type="entry name" value="MFS"/>
    <property type="match status" value="1"/>
</dbReference>
<dbReference type="AlphaFoldDB" id="A0A6G1JIC7"/>
<feature type="transmembrane region" description="Helical" evidence="5">
    <location>
        <begin position="101"/>
        <end position="119"/>
    </location>
</feature>
<proteinExistence type="predicted"/>
<evidence type="ECO:0000256" key="1">
    <source>
        <dbReference type="ARBA" id="ARBA00004141"/>
    </source>
</evidence>
<keyword evidence="3 5" id="KW-1133">Transmembrane helix</keyword>
<feature type="transmembrane region" description="Helical" evidence="5">
    <location>
        <begin position="227"/>
        <end position="244"/>
    </location>
</feature>
<dbReference type="OrthoDB" id="4139357at2759"/>
<feature type="transmembrane region" description="Helical" evidence="5">
    <location>
        <begin position="193"/>
        <end position="215"/>
    </location>
</feature>
<feature type="domain" description="Major facilitator superfamily (MFS) profile" evidence="6">
    <location>
        <begin position="35"/>
        <end position="462"/>
    </location>
</feature>
<keyword evidence="8" id="KW-1185">Reference proteome</keyword>
<name>A0A6G1JIC7_9PLEO</name>
<evidence type="ECO:0000259" key="6">
    <source>
        <dbReference type="PROSITE" id="PS50850"/>
    </source>
</evidence>
<dbReference type="PANTHER" id="PTHR23501">
    <property type="entry name" value="MAJOR FACILITATOR SUPERFAMILY"/>
    <property type="match status" value="1"/>
</dbReference>
<dbReference type="EMBL" id="MU005571">
    <property type="protein sequence ID" value="KAF2690198.1"/>
    <property type="molecule type" value="Genomic_DNA"/>
</dbReference>
<keyword evidence="4 5" id="KW-0472">Membrane</keyword>
<feature type="transmembrane region" description="Helical" evidence="5">
    <location>
        <begin position="68"/>
        <end position="89"/>
    </location>
</feature>
<dbReference type="Pfam" id="PF07690">
    <property type="entry name" value="MFS_1"/>
    <property type="match status" value="1"/>
</dbReference>
<feature type="transmembrane region" description="Helical" evidence="5">
    <location>
        <begin position="316"/>
        <end position="335"/>
    </location>
</feature>
<feature type="transmembrane region" description="Helical" evidence="5">
    <location>
        <begin position="158"/>
        <end position="181"/>
    </location>
</feature>
<dbReference type="GO" id="GO:0022857">
    <property type="term" value="F:transmembrane transporter activity"/>
    <property type="evidence" value="ECO:0007669"/>
    <property type="project" value="InterPro"/>
</dbReference>
<dbReference type="InterPro" id="IPR020846">
    <property type="entry name" value="MFS_dom"/>
</dbReference>
<evidence type="ECO:0000256" key="5">
    <source>
        <dbReference type="SAM" id="Phobius"/>
    </source>
</evidence>
<evidence type="ECO:0000256" key="4">
    <source>
        <dbReference type="ARBA" id="ARBA00023136"/>
    </source>
</evidence>
<accession>A0A6G1JIC7</accession>